<protein>
    <recommendedName>
        <fullName evidence="3">Liprin-beta-1/2 coiled-coil domain-containing protein</fullName>
    </recommendedName>
</protein>
<dbReference type="InterPro" id="IPR029515">
    <property type="entry name" value="Liprin"/>
</dbReference>
<dbReference type="PANTHER" id="PTHR12587">
    <property type="entry name" value="LAR INTERACTING PROTEIN LIP -RELATED PROTEIN"/>
    <property type="match status" value="1"/>
</dbReference>
<dbReference type="Proteomes" id="UP001153269">
    <property type="component" value="Unassembled WGS sequence"/>
</dbReference>
<dbReference type="Pfam" id="PF26022">
    <property type="entry name" value="CC_Liprin_beta"/>
    <property type="match status" value="1"/>
</dbReference>
<organism evidence="4 5">
    <name type="scientific">Pleuronectes platessa</name>
    <name type="common">European plaice</name>
    <dbReference type="NCBI Taxonomy" id="8262"/>
    <lineage>
        <taxon>Eukaryota</taxon>
        <taxon>Metazoa</taxon>
        <taxon>Chordata</taxon>
        <taxon>Craniata</taxon>
        <taxon>Vertebrata</taxon>
        <taxon>Euteleostomi</taxon>
        <taxon>Actinopterygii</taxon>
        <taxon>Neopterygii</taxon>
        <taxon>Teleostei</taxon>
        <taxon>Neoteleostei</taxon>
        <taxon>Acanthomorphata</taxon>
        <taxon>Carangaria</taxon>
        <taxon>Pleuronectiformes</taxon>
        <taxon>Pleuronectoidei</taxon>
        <taxon>Pleuronectidae</taxon>
        <taxon>Pleuronectes</taxon>
    </lineage>
</organism>
<evidence type="ECO:0000256" key="2">
    <source>
        <dbReference type="SAM" id="MobiDB-lite"/>
    </source>
</evidence>
<dbReference type="GO" id="GO:0048786">
    <property type="term" value="C:presynaptic active zone"/>
    <property type="evidence" value="ECO:0007669"/>
    <property type="project" value="TreeGrafter"/>
</dbReference>
<name>A0A9N7Y6W0_PLEPL</name>
<comment type="caution">
    <text evidence="4">The sequence shown here is derived from an EMBL/GenBank/DDBJ whole genome shotgun (WGS) entry which is preliminary data.</text>
</comment>
<dbReference type="PANTHER" id="PTHR12587:SF18">
    <property type="entry name" value="LIPRIN-BETA-2"/>
    <property type="match status" value="1"/>
</dbReference>
<evidence type="ECO:0000313" key="5">
    <source>
        <dbReference type="Proteomes" id="UP001153269"/>
    </source>
</evidence>
<accession>A0A9N7Y6W0</accession>
<reference evidence="4" key="1">
    <citation type="submission" date="2020-03" db="EMBL/GenBank/DDBJ databases">
        <authorList>
            <person name="Weist P."/>
        </authorList>
    </citation>
    <scope>NUCLEOTIDE SEQUENCE</scope>
</reference>
<dbReference type="EMBL" id="CADEAL010000469">
    <property type="protein sequence ID" value="CAB1420630.1"/>
    <property type="molecule type" value="Genomic_DNA"/>
</dbReference>
<feature type="region of interest" description="Disordered" evidence="2">
    <location>
        <begin position="34"/>
        <end position="54"/>
    </location>
</feature>
<proteinExistence type="predicted"/>
<feature type="domain" description="Liprin-beta-1/2 coiled-coil" evidence="3">
    <location>
        <begin position="190"/>
        <end position="278"/>
    </location>
</feature>
<dbReference type="InterPro" id="IPR058914">
    <property type="entry name" value="LIPB1/2_CC"/>
</dbReference>
<sequence length="281" mass="31980">MASNASHMLEAALEQMDDIIAGKIGEELLDARMHSGDQDHPSVECTQQKTLPPPVDPALKTLQLTEALRAELDGKWSEEEQVSLRKHVSTDTANVILKWLERDQGLFLSARSKELEAGSSAHCSGNEIQSSCLKKPHKISLTERYFRQSERAGERDIHRPRMEYDIDFYKHFAWLRKVNLHSNSSSESYQERLLRLEGDKESLILQVSVLTDQVEAQGSKISDLEISLVEHRHKLNSTEEMLQQELLHRTSLENQKLSLMGEVSYLKLKLADMEGKQNHGV</sequence>
<dbReference type="GO" id="GO:0007528">
    <property type="term" value="P:neuromuscular junction development"/>
    <property type="evidence" value="ECO:0007669"/>
    <property type="project" value="TreeGrafter"/>
</dbReference>
<evidence type="ECO:0000256" key="1">
    <source>
        <dbReference type="ARBA" id="ARBA00022737"/>
    </source>
</evidence>
<evidence type="ECO:0000313" key="4">
    <source>
        <dbReference type="EMBL" id="CAB1420630.1"/>
    </source>
</evidence>
<dbReference type="AlphaFoldDB" id="A0A9N7Y6W0"/>
<keyword evidence="5" id="KW-1185">Reference proteome</keyword>
<gene>
    <name evidence="4" type="ORF">PLEPLA_LOCUS8505</name>
</gene>
<evidence type="ECO:0000259" key="3">
    <source>
        <dbReference type="Pfam" id="PF26022"/>
    </source>
</evidence>
<keyword evidence="1" id="KW-0677">Repeat</keyword>